<organism evidence="2 3">
    <name type="scientific">Marmota monax</name>
    <name type="common">Woodchuck</name>
    <dbReference type="NCBI Taxonomy" id="9995"/>
    <lineage>
        <taxon>Eukaryota</taxon>
        <taxon>Metazoa</taxon>
        <taxon>Chordata</taxon>
        <taxon>Craniata</taxon>
        <taxon>Vertebrata</taxon>
        <taxon>Euteleostomi</taxon>
        <taxon>Mammalia</taxon>
        <taxon>Eutheria</taxon>
        <taxon>Euarchontoglires</taxon>
        <taxon>Glires</taxon>
        <taxon>Rodentia</taxon>
        <taxon>Sciuromorpha</taxon>
        <taxon>Sciuridae</taxon>
        <taxon>Xerinae</taxon>
        <taxon>Marmotini</taxon>
        <taxon>Marmota</taxon>
    </lineage>
</organism>
<proteinExistence type="predicted"/>
<evidence type="ECO:0000313" key="3">
    <source>
        <dbReference type="Proteomes" id="UP000335636"/>
    </source>
</evidence>
<dbReference type="Proteomes" id="UP000335636">
    <property type="component" value="Unassembled WGS sequence"/>
</dbReference>
<feature type="region of interest" description="Disordered" evidence="1">
    <location>
        <begin position="22"/>
        <end position="179"/>
    </location>
</feature>
<sequence>MSPPQSLTMDLLLSPCQVLGVRPRLPGLPPLLRLRTRRGHPPGRVGGGEDPEDERGGRALWTGGGFQDVGQEGLQGNPHLRDPGRSAPPPPTQRQHPTQEKEKEPWDFSAAPLRCPLVCAKQPQRPGSPSEVQSVSTLVGPPAGRHCPQHKVTGGEEMQQSRVPQRGAGLTGHPGSRGH</sequence>
<keyword evidence="3" id="KW-1185">Reference proteome</keyword>
<evidence type="ECO:0000313" key="2">
    <source>
        <dbReference type="EMBL" id="VTJ69333.1"/>
    </source>
</evidence>
<feature type="compositionally biased region" description="Low complexity" evidence="1">
    <location>
        <begin position="22"/>
        <end position="33"/>
    </location>
</feature>
<dbReference type="AlphaFoldDB" id="A0A5E4BHY7"/>
<protein>
    <submittedName>
        <fullName evidence="2">Uncharacterized protein</fullName>
    </submittedName>
</protein>
<feature type="compositionally biased region" description="Polar residues" evidence="1">
    <location>
        <begin position="125"/>
        <end position="137"/>
    </location>
</feature>
<name>A0A5E4BHY7_MARMO</name>
<accession>A0A5E4BHY7</accession>
<gene>
    <name evidence="2" type="ORF">MONAX_5E022483</name>
</gene>
<dbReference type="EMBL" id="CABDUW010000457">
    <property type="protein sequence ID" value="VTJ69333.1"/>
    <property type="molecule type" value="Genomic_DNA"/>
</dbReference>
<feature type="compositionally biased region" description="Gly residues" evidence="1">
    <location>
        <begin position="169"/>
        <end position="179"/>
    </location>
</feature>
<evidence type="ECO:0000256" key="1">
    <source>
        <dbReference type="SAM" id="MobiDB-lite"/>
    </source>
</evidence>
<feature type="compositionally biased region" description="Basic and acidic residues" evidence="1">
    <location>
        <begin position="97"/>
        <end position="106"/>
    </location>
</feature>
<reference evidence="2" key="1">
    <citation type="submission" date="2019-04" db="EMBL/GenBank/DDBJ databases">
        <authorList>
            <person name="Alioto T."/>
            <person name="Alioto T."/>
        </authorList>
    </citation>
    <scope>NUCLEOTIDE SEQUENCE [LARGE SCALE GENOMIC DNA]</scope>
</reference>
<comment type="caution">
    <text evidence="2">The sequence shown here is derived from an EMBL/GenBank/DDBJ whole genome shotgun (WGS) entry which is preliminary data.</text>
</comment>